<feature type="non-terminal residue" evidence="2">
    <location>
        <position position="1"/>
    </location>
</feature>
<evidence type="ECO:0000259" key="1">
    <source>
        <dbReference type="Pfam" id="PF19572"/>
    </source>
</evidence>
<dbReference type="EMBL" id="UINC01075138">
    <property type="protein sequence ID" value="SVC13026.1"/>
    <property type="molecule type" value="Genomic_DNA"/>
</dbReference>
<protein>
    <recommendedName>
        <fullName evidence="1">Type IX secretion system protein PorV domain-containing protein</fullName>
    </recommendedName>
</protein>
<dbReference type="AlphaFoldDB" id="A0A382JMP7"/>
<sequence>KGREVAGMHVNWLPNLASDLFYEFMAYRHYIDGLGSVGGHVIFLNLGEQIGMDEQGNPTSNWTSFMAAGAGSFGTKLSETSSIGFNFKIFHQKLSDFTGGSEEGQGYSTDFGFDIGYLKKFRQSTTSIKMKKQKKLNRFFDQLTNIYDRQNKLSEEMLSIFETETARYDFIDKQKYLLEDLELVREKSLPYKSMESYLTIDEKLVYVLSDIDILINSFSVLHEEEVILSTNDNFKDSVSIIMDRILFNLMEMETIRENILTEVESEEIQHNDDKFNFGFSISNIGPTIDFVDVDQADPSPTNMRLGIFAQLYNDNYNKLNFLFDANKLLVTRYPMMDWDNDGLVGGYDELGNESILKVGEYNADGKKEYDSKGYMDDPWYLALVTAWLDDWYLGGDIDYDDDAKIGGWTWDETMDSDFDGEVDVDELVEDENGIYN</sequence>
<name>A0A382JMP7_9ZZZZ</name>
<reference evidence="2" key="1">
    <citation type="submission" date="2018-05" db="EMBL/GenBank/DDBJ databases">
        <authorList>
            <person name="Lanie J.A."/>
            <person name="Ng W.-L."/>
            <person name="Kazmierczak K.M."/>
            <person name="Andrzejewski T.M."/>
            <person name="Davidsen T.M."/>
            <person name="Wayne K.J."/>
            <person name="Tettelin H."/>
            <person name="Glass J.I."/>
            <person name="Rusch D."/>
            <person name="Podicherti R."/>
            <person name="Tsui H.-C.T."/>
            <person name="Winkler M.E."/>
        </authorList>
    </citation>
    <scope>NUCLEOTIDE SEQUENCE</scope>
</reference>
<feature type="non-terminal residue" evidence="2">
    <location>
        <position position="436"/>
    </location>
</feature>
<gene>
    <name evidence="2" type="ORF">METZ01_LOCUS265880</name>
</gene>
<organism evidence="2">
    <name type="scientific">marine metagenome</name>
    <dbReference type="NCBI Taxonomy" id="408172"/>
    <lineage>
        <taxon>unclassified sequences</taxon>
        <taxon>metagenomes</taxon>
        <taxon>ecological metagenomes</taxon>
    </lineage>
</organism>
<evidence type="ECO:0000313" key="2">
    <source>
        <dbReference type="EMBL" id="SVC13026.1"/>
    </source>
</evidence>
<accession>A0A382JMP7</accession>
<dbReference type="Pfam" id="PF19572">
    <property type="entry name" value="PorV"/>
    <property type="match status" value="1"/>
</dbReference>
<proteinExistence type="predicted"/>
<feature type="domain" description="Type IX secretion system protein PorV" evidence="1">
    <location>
        <begin position="264"/>
        <end position="331"/>
    </location>
</feature>
<dbReference type="InterPro" id="IPR045741">
    <property type="entry name" value="PorV"/>
</dbReference>